<proteinExistence type="predicted"/>
<dbReference type="Proteomes" id="UP000679575">
    <property type="component" value="Chromosome"/>
</dbReference>
<dbReference type="InterPro" id="IPR029058">
    <property type="entry name" value="AB_hydrolase_fold"/>
</dbReference>
<protein>
    <submittedName>
        <fullName evidence="1">Serine carboxypeptidase</fullName>
    </submittedName>
</protein>
<dbReference type="RefSeq" id="WP_212593682.1">
    <property type="nucleotide sequence ID" value="NZ_CP073587.1"/>
</dbReference>
<sequence>MHLYNDKGDVIADAVTTAYVADSKQHRPVTFVFNGGPGSASIWLHMGMFGPKLVVVPSNAQDAGNSPYQIIDNHLSPLDKTDLVFIDPIGTGYSKLAGKGSAKDVWGMEEDAKSVSQIVKRWIAKNNRWNSAKYLAGESYGTTRAAAMQPYLDDGMSPIRMNGLILISQALDYEGSTPTADNMISHVTYLPTMAATAWYHHKIDQTSITLPALVAEVKAFAVNTYLPALFKGSALPQNEFDAVAEKLAYYTGLPLKLVKRANLRINAKHHVKLLMADEGLAVGRLDSRYSNDELDDLDSFPKYDAASVAVSAAYNAALRHYFATDLKVSWDRDYVVSSKEVDHNWVYDRTPGREPHYVNAAHALSEEMRKNPSLKILLASGYFDYATPFFDGEYTFGRYGIDLSRVTRTYYESGHMIYLHKPDREKLAHDIHQFYE</sequence>
<keyword evidence="1" id="KW-0121">Carboxypeptidase</keyword>
<dbReference type="GO" id="GO:0004180">
    <property type="term" value="F:carboxypeptidase activity"/>
    <property type="evidence" value="ECO:0007669"/>
    <property type="project" value="UniProtKB-KW"/>
</dbReference>
<evidence type="ECO:0000313" key="2">
    <source>
        <dbReference type="Proteomes" id="UP000679575"/>
    </source>
</evidence>
<gene>
    <name evidence="1" type="ORF">KDN34_10170</name>
</gene>
<dbReference type="InterPro" id="IPR001563">
    <property type="entry name" value="Peptidase_S10"/>
</dbReference>
<dbReference type="Pfam" id="PF00450">
    <property type="entry name" value="Peptidase_S10"/>
    <property type="match status" value="1"/>
</dbReference>
<reference evidence="1 2" key="1">
    <citation type="submission" date="2021-04" db="EMBL/GenBank/DDBJ databases">
        <title>Novel species identification of genus Shewanella.</title>
        <authorList>
            <person name="Liu G."/>
        </authorList>
    </citation>
    <scope>NUCLEOTIDE SEQUENCE [LARGE SCALE GENOMIC DNA]</scope>
    <source>
        <strain evidence="1 2">FJAT-54481</strain>
    </source>
</reference>
<name>A0ABX7YPU7_9GAMM</name>
<keyword evidence="2" id="KW-1185">Reference proteome</keyword>
<keyword evidence="1" id="KW-0645">Protease</keyword>
<dbReference type="Gene3D" id="3.40.50.1820">
    <property type="entry name" value="alpha/beta hydrolase"/>
    <property type="match status" value="1"/>
</dbReference>
<dbReference type="SUPFAM" id="SSF53474">
    <property type="entry name" value="alpha/beta-Hydrolases"/>
    <property type="match status" value="1"/>
</dbReference>
<accession>A0ABX7YPU7</accession>
<dbReference type="EMBL" id="CP073587">
    <property type="protein sequence ID" value="QUN04627.1"/>
    <property type="molecule type" value="Genomic_DNA"/>
</dbReference>
<evidence type="ECO:0000313" key="1">
    <source>
        <dbReference type="EMBL" id="QUN04627.1"/>
    </source>
</evidence>
<organism evidence="1 2">
    <name type="scientific">Shewanella yunxiaonensis</name>
    <dbReference type="NCBI Taxonomy" id="2829809"/>
    <lineage>
        <taxon>Bacteria</taxon>
        <taxon>Pseudomonadati</taxon>
        <taxon>Pseudomonadota</taxon>
        <taxon>Gammaproteobacteria</taxon>
        <taxon>Alteromonadales</taxon>
        <taxon>Shewanellaceae</taxon>
        <taxon>Shewanella</taxon>
    </lineage>
</organism>
<keyword evidence="1" id="KW-0378">Hydrolase</keyword>